<keyword evidence="2" id="KW-1185">Reference proteome</keyword>
<evidence type="ECO:0000313" key="1">
    <source>
        <dbReference type="EMBL" id="PYG83900.1"/>
    </source>
</evidence>
<gene>
    <name evidence="1" type="ORF">LY28_03769</name>
</gene>
<accession>A0A318XH72</accession>
<reference evidence="1 2" key="1">
    <citation type="submission" date="2018-06" db="EMBL/GenBank/DDBJ databases">
        <title>Genomic Encyclopedia of Type Strains, Phase I: the one thousand microbial genomes (KMG-I) project.</title>
        <authorList>
            <person name="Kyrpides N."/>
        </authorList>
    </citation>
    <scope>NUCLEOTIDE SEQUENCE [LARGE SCALE GENOMIC DNA]</scope>
    <source>
        <strain evidence="1 2">DSM 19573</strain>
    </source>
</reference>
<name>A0A318XH72_9FIRM</name>
<dbReference type="AlphaFoldDB" id="A0A318XH72"/>
<evidence type="ECO:0000313" key="2">
    <source>
        <dbReference type="Proteomes" id="UP000248132"/>
    </source>
</evidence>
<dbReference type="OrthoDB" id="1911739at2"/>
<organism evidence="1 2">
    <name type="scientific">Ruminiclostridium sufflavum DSM 19573</name>
    <dbReference type="NCBI Taxonomy" id="1121337"/>
    <lineage>
        <taxon>Bacteria</taxon>
        <taxon>Bacillati</taxon>
        <taxon>Bacillota</taxon>
        <taxon>Clostridia</taxon>
        <taxon>Eubacteriales</taxon>
        <taxon>Oscillospiraceae</taxon>
        <taxon>Ruminiclostridium</taxon>
    </lineage>
</organism>
<dbReference type="RefSeq" id="WP_110463682.1">
    <property type="nucleotide sequence ID" value="NZ_QKMR01000043.1"/>
</dbReference>
<comment type="caution">
    <text evidence="1">The sequence shown here is derived from an EMBL/GenBank/DDBJ whole genome shotgun (WGS) entry which is preliminary data.</text>
</comment>
<sequence length="94" mass="11259">MVEPIGINNHIKIEKDTLKQYLKDNKNILILDGGSFEHGNEKEYSENMEVYLINLSETEFKNILEDFKISWTDLWNKQNSNIFYLKDYLNVINW</sequence>
<dbReference type="EMBL" id="QKMR01000043">
    <property type="protein sequence ID" value="PYG83900.1"/>
    <property type="molecule type" value="Genomic_DNA"/>
</dbReference>
<protein>
    <submittedName>
        <fullName evidence="1">Uncharacterized protein</fullName>
    </submittedName>
</protein>
<proteinExistence type="predicted"/>
<dbReference type="Proteomes" id="UP000248132">
    <property type="component" value="Unassembled WGS sequence"/>
</dbReference>